<evidence type="ECO:0000313" key="3">
    <source>
        <dbReference type="Proteomes" id="UP000277204"/>
    </source>
</evidence>
<proteinExistence type="predicted"/>
<feature type="compositionally biased region" description="Polar residues" evidence="1">
    <location>
        <begin position="58"/>
        <end position="67"/>
    </location>
</feature>
<dbReference type="AlphaFoldDB" id="A0A183MG97"/>
<protein>
    <submittedName>
        <fullName evidence="2">Uncharacterized protein</fullName>
    </submittedName>
</protein>
<gene>
    <name evidence="2" type="ORF">SMRZ_LOCUS15072</name>
</gene>
<organism evidence="2 3">
    <name type="scientific">Schistosoma margrebowiei</name>
    <dbReference type="NCBI Taxonomy" id="48269"/>
    <lineage>
        <taxon>Eukaryota</taxon>
        <taxon>Metazoa</taxon>
        <taxon>Spiralia</taxon>
        <taxon>Lophotrochozoa</taxon>
        <taxon>Platyhelminthes</taxon>
        <taxon>Trematoda</taxon>
        <taxon>Digenea</taxon>
        <taxon>Strigeidida</taxon>
        <taxon>Schistosomatoidea</taxon>
        <taxon>Schistosomatidae</taxon>
        <taxon>Schistosoma</taxon>
    </lineage>
</organism>
<feature type="compositionally biased region" description="Polar residues" evidence="1">
    <location>
        <begin position="1"/>
        <end position="10"/>
    </location>
</feature>
<keyword evidence="3" id="KW-1185">Reference proteome</keyword>
<sequence length="67" mass="7799">MNRTDTGESTQLHHKTSPQSESSRPKEKKKTKEHITPRNGNKHEKNEQQLNSTRKEGQNTNQRPVLH</sequence>
<dbReference type="Proteomes" id="UP000277204">
    <property type="component" value="Unassembled WGS sequence"/>
</dbReference>
<name>A0A183MG97_9TREM</name>
<evidence type="ECO:0000313" key="2">
    <source>
        <dbReference type="EMBL" id="VDP17406.1"/>
    </source>
</evidence>
<evidence type="ECO:0000256" key="1">
    <source>
        <dbReference type="SAM" id="MobiDB-lite"/>
    </source>
</evidence>
<dbReference type="EMBL" id="UZAI01016871">
    <property type="protein sequence ID" value="VDP17406.1"/>
    <property type="molecule type" value="Genomic_DNA"/>
</dbReference>
<accession>A0A183MG97</accession>
<reference evidence="2 3" key="1">
    <citation type="submission" date="2018-11" db="EMBL/GenBank/DDBJ databases">
        <authorList>
            <consortium name="Pathogen Informatics"/>
        </authorList>
    </citation>
    <scope>NUCLEOTIDE SEQUENCE [LARGE SCALE GENOMIC DNA]</scope>
    <source>
        <strain evidence="2 3">Zambia</strain>
    </source>
</reference>
<feature type="region of interest" description="Disordered" evidence="1">
    <location>
        <begin position="1"/>
        <end position="67"/>
    </location>
</feature>
<feature type="compositionally biased region" description="Basic and acidic residues" evidence="1">
    <location>
        <begin position="33"/>
        <end position="57"/>
    </location>
</feature>